<sequence length="256" mass="27509">MSPPLTQTSVFQRDRLLILAGLFVLAILAWAYMAEMASHMSMASSTSPRQAWNAEAFGVAFGMWSVMMMGMMLPSASPMVLTFYGISRRRTDGHEMWGTALFVLGYVLVWVGYSAGAALLQGGLHAVALLTPMGASANPYFAGGLLVMAGLYQFTPLKDACMTGCRSPMGFIMAEWRPGHCGALVMGWRHGLNCAGCCWATMALMFVLGVMNLLWMAALTALCLIEKIAPGGDRFGRLAGVGFIGWGAWLVGRALL</sequence>
<dbReference type="RefSeq" id="WP_098075932.1">
    <property type="nucleotide sequence ID" value="NZ_PDEQ01000005.1"/>
</dbReference>
<feature type="transmembrane region" description="Helical" evidence="1">
    <location>
        <begin position="96"/>
        <end position="120"/>
    </location>
</feature>
<dbReference type="Pfam" id="PF09948">
    <property type="entry name" value="PpoB2"/>
    <property type="match status" value="1"/>
</dbReference>
<feature type="transmembrane region" description="Helical" evidence="1">
    <location>
        <begin position="200"/>
        <end position="225"/>
    </location>
</feature>
<proteinExistence type="predicted"/>
<evidence type="ECO:0000313" key="2">
    <source>
        <dbReference type="EMBL" id="PEN13308.1"/>
    </source>
</evidence>
<evidence type="ECO:0008006" key="4">
    <source>
        <dbReference type="Google" id="ProtNLM"/>
    </source>
</evidence>
<dbReference type="OrthoDB" id="980055at2"/>
<dbReference type="EMBL" id="PDEQ01000005">
    <property type="protein sequence ID" value="PEN13308.1"/>
    <property type="molecule type" value="Genomic_DNA"/>
</dbReference>
<organism evidence="2 3">
    <name type="scientific">Longibacter salinarum</name>
    <dbReference type="NCBI Taxonomy" id="1850348"/>
    <lineage>
        <taxon>Bacteria</taxon>
        <taxon>Pseudomonadati</taxon>
        <taxon>Rhodothermota</taxon>
        <taxon>Rhodothermia</taxon>
        <taxon>Rhodothermales</taxon>
        <taxon>Salisaetaceae</taxon>
        <taxon>Longibacter</taxon>
    </lineage>
</organism>
<comment type="caution">
    <text evidence="2">The sequence shown here is derived from an EMBL/GenBank/DDBJ whole genome shotgun (WGS) entry which is preliminary data.</text>
</comment>
<evidence type="ECO:0000256" key="1">
    <source>
        <dbReference type="SAM" id="Phobius"/>
    </source>
</evidence>
<feature type="transmembrane region" description="Helical" evidence="1">
    <location>
        <begin position="140"/>
        <end position="157"/>
    </location>
</feature>
<dbReference type="InterPro" id="IPR018688">
    <property type="entry name" value="PpoB2-like"/>
</dbReference>
<feature type="transmembrane region" description="Helical" evidence="1">
    <location>
        <begin position="237"/>
        <end position="255"/>
    </location>
</feature>
<keyword evidence="1" id="KW-0812">Transmembrane</keyword>
<protein>
    <recommendedName>
        <fullName evidence="4">Metal-binding protein</fullName>
    </recommendedName>
</protein>
<name>A0A2A8CY47_9BACT</name>
<feature type="transmembrane region" description="Helical" evidence="1">
    <location>
        <begin position="59"/>
        <end position="84"/>
    </location>
</feature>
<keyword evidence="1" id="KW-0472">Membrane</keyword>
<evidence type="ECO:0000313" key="3">
    <source>
        <dbReference type="Proteomes" id="UP000220102"/>
    </source>
</evidence>
<gene>
    <name evidence="2" type="ORF">CRI94_11765</name>
</gene>
<reference evidence="2 3" key="1">
    <citation type="submission" date="2017-10" db="EMBL/GenBank/DDBJ databases">
        <title>Draft genome of Longibacter Salinarum.</title>
        <authorList>
            <person name="Goh K.M."/>
            <person name="Shamsir M.S."/>
            <person name="Lim S.W."/>
        </authorList>
    </citation>
    <scope>NUCLEOTIDE SEQUENCE [LARGE SCALE GENOMIC DNA]</scope>
    <source>
        <strain evidence="2 3">KCTC 52045</strain>
    </source>
</reference>
<dbReference type="Proteomes" id="UP000220102">
    <property type="component" value="Unassembled WGS sequence"/>
</dbReference>
<dbReference type="AlphaFoldDB" id="A0A2A8CY47"/>
<accession>A0A2A8CY47</accession>
<keyword evidence="3" id="KW-1185">Reference proteome</keyword>
<keyword evidence="1" id="KW-1133">Transmembrane helix</keyword>